<evidence type="ECO:0000313" key="1">
    <source>
        <dbReference type="EMBL" id="RIB11224.1"/>
    </source>
</evidence>
<dbReference type="AlphaFoldDB" id="A0A397UM47"/>
<name>A0A397UM47_9GLOM</name>
<dbReference type="STRING" id="44941.A0A397UM47"/>
<comment type="caution">
    <text evidence="1">The sequence shown here is derived from an EMBL/GenBank/DDBJ whole genome shotgun (WGS) entry which is preliminary data.</text>
</comment>
<dbReference type="EMBL" id="QKWP01001158">
    <property type="protein sequence ID" value="RIB11224.1"/>
    <property type="molecule type" value="Genomic_DNA"/>
</dbReference>
<protein>
    <submittedName>
        <fullName evidence="1">Uncharacterized protein</fullName>
    </submittedName>
</protein>
<dbReference type="Proteomes" id="UP000266673">
    <property type="component" value="Unassembled WGS sequence"/>
</dbReference>
<gene>
    <name evidence="1" type="ORF">C2G38_2203982</name>
</gene>
<organism evidence="1 2">
    <name type="scientific">Gigaspora rosea</name>
    <dbReference type="NCBI Taxonomy" id="44941"/>
    <lineage>
        <taxon>Eukaryota</taxon>
        <taxon>Fungi</taxon>
        <taxon>Fungi incertae sedis</taxon>
        <taxon>Mucoromycota</taxon>
        <taxon>Glomeromycotina</taxon>
        <taxon>Glomeromycetes</taxon>
        <taxon>Diversisporales</taxon>
        <taxon>Gigasporaceae</taxon>
        <taxon>Gigaspora</taxon>
    </lineage>
</organism>
<keyword evidence="2" id="KW-1185">Reference proteome</keyword>
<reference evidence="1 2" key="1">
    <citation type="submission" date="2018-06" db="EMBL/GenBank/DDBJ databases">
        <title>Comparative genomics reveals the genomic features of Rhizophagus irregularis, R. cerebriforme, R. diaphanum and Gigaspora rosea, and their symbiotic lifestyle signature.</title>
        <authorList>
            <person name="Morin E."/>
            <person name="San Clemente H."/>
            <person name="Chen E.C.H."/>
            <person name="De La Providencia I."/>
            <person name="Hainaut M."/>
            <person name="Kuo A."/>
            <person name="Kohler A."/>
            <person name="Murat C."/>
            <person name="Tang N."/>
            <person name="Roy S."/>
            <person name="Loubradou J."/>
            <person name="Henrissat B."/>
            <person name="Grigoriev I.V."/>
            <person name="Corradi N."/>
            <person name="Roux C."/>
            <person name="Martin F.M."/>
        </authorList>
    </citation>
    <scope>NUCLEOTIDE SEQUENCE [LARGE SCALE GENOMIC DNA]</scope>
    <source>
        <strain evidence="1 2">DAOM 194757</strain>
    </source>
</reference>
<dbReference type="OrthoDB" id="2393598at2759"/>
<proteinExistence type="predicted"/>
<accession>A0A397UM47</accession>
<evidence type="ECO:0000313" key="2">
    <source>
        <dbReference type="Proteomes" id="UP000266673"/>
    </source>
</evidence>
<sequence>MYKKALQKALQTKSNSRRLIKVLQEFNNMNESEEELLLSSENSQDDNIISDKENLTPNVFQLQNPKRKQDRGRSAGTKRLKASHEASFKLFVIAYKYYNNNETHNIQQENDKPITYFTLHEIYKKALQKALQTKSNSRRLIEVLQELNNMDKDEEELS</sequence>